<dbReference type="EMBL" id="CP021376">
    <property type="protein sequence ID" value="ART79637.1"/>
    <property type="molecule type" value="Genomic_DNA"/>
</dbReference>
<dbReference type="RefSeq" id="WP_086963509.1">
    <property type="nucleotide sequence ID" value="NZ_CP021376.1"/>
</dbReference>
<keyword evidence="2" id="KW-1185">Reference proteome</keyword>
<evidence type="ECO:0008006" key="3">
    <source>
        <dbReference type="Google" id="ProtNLM"/>
    </source>
</evidence>
<accession>A0A1Y0CXK1</accession>
<name>A0A1Y0CXK1_9GAMM</name>
<evidence type="ECO:0000313" key="2">
    <source>
        <dbReference type="Proteomes" id="UP000243793"/>
    </source>
</evidence>
<dbReference type="KEGG" id="ocm:CBP12_05285"/>
<dbReference type="AlphaFoldDB" id="A0A1Y0CXK1"/>
<sequence length="100" mass="12216">MTELLGLVGLFLFGAIYWQFRRQSEFAQLWLTRYCQQQDFQLLSVYRYRFMWKKGRVLTQFRFEFSHDGLQHNEGKLWLHHLRVLKVELPILREPANPSL</sequence>
<proteinExistence type="predicted"/>
<dbReference type="Pfam" id="PF11743">
    <property type="entry name" value="DUF3301"/>
    <property type="match status" value="1"/>
</dbReference>
<dbReference type="Proteomes" id="UP000243793">
    <property type="component" value="Chromosome"/>
</dbReference>
<gene>
    <name evidence="1" type="ORF">CBP12_05285</name>
</gene>
<organism evidence="1 2">
    <name type="scientific">Oceanisphaera avium</name>
    <dbReference type="NCBI Taxonomy" id="1903694"/>
    <lineage>
        <taxon>Bacteria</taxon>
        <taxon>Pseudomonadati</taxon>
        <taxon>Pseudomonadota</taxon>
        <taxon>Gammaproteobacteria</taxon>
        <taxon>Aeromonadales</taxon>
        <taxon>Aeromonadaceae</taxon>
        <taxon>Oceanisphaera</taxon>
    </lineage>
</organism>
<evidence type="ECO:0000313" key="1">
    <source>
        <dbReference type="EMBL" id="ART79637.1"/>
    </source>
</evidence>
<dbReference type="InterPro" id="IPR021732">
    <property type="entry name" value="DUF3301"/>
</dbReference>
<protein>
    <recommendedName>
        <fullName evidence="3">DUF3301 domain-containing protein</fullName>
    </recommendedName>
</protein>
<reference evidence="2" key="1">
    <citation type="submission" date="2017-05" db="EMBL/GenBank/DDBJ databases">
        <authorList>
            <person name="Sung H."/>
        </authorList>
    </citation>
    <scope>NUCLEOTIDE SEQUENCE [LARGE SCALE GENOMIC DNA]</scope>
    <source>
        <strain evidence="2">AMac2203</strain>
    </source>
</reference>
<dbReference type="OrthoDB" id="5959530at2"/>